<keyword evidence="2" id="KW-1133">Transmembrane helix</keyword>
<sequence>MEKHHPLSLGRRASSILLAFLIPGGGHMLLGRVAKGLNLLILSVLAVMLMIYYANTAGDSHLLLLVFLGLLIPSVYFYSVYDALQLLVKSIEEGPDSLFTPLQGFVLALAGVVLLVLLHTPPFVERSLALAGAYAPGTALMALGFWLIWRLTAGRIRLGRITAALSFLTLGILLFMDIWTGLHAGAVVAEWWPAAVVLLGVEITFISMWMRRGKKRLSTDWIGLFVAIILSVSIYAVTELAEIPFRWLDQWTTNYNEISGFTEEKGHHFAGKPLYAELGDTIQQIDIVNTNGNLRVLPTEDTKVKVESEIWIDLPDQQAAKQAAIAVETEIQEEGGRLVIEGKGELYGENLNQMPRINLIVYVPKAAKRVDSLEKTAPMNGNVGLNADVNEDSFPDQPDPGRPLKMKVRITNGTMDIDGSMLTEGLDVDAAYGQLKLYEVAGGVTAKVKSGSIEVKELQSKARLVIESGNIVAAGIAGDASISAVNGSITLLRVAGDAEAATKNGQIRIAEAGGAVKADTLNGSISVATSTVGGPWDIDSAIGEIRLILPEDGDYNVLGGVTFGSIMTSLPLDVSHKKVTGTIGNGDYNIYINANSSIYLEKFER</sequence>
<feature type="transmembrane region" description="Helical" evidence="2">
    <location>
        <begin position="12"/>
        <end position="30"/>
    </location>
</feature>
<keyword evidence="2" id="KW-0812">Transmembrane</keyword>
<feature type="domain" description="DUF4097" evidence="3">
    <location>
        <begin position="282"/>
        <end position="596"/>
    </location>
</feature>
<feature type="transmembrane region" description="Helical" evidence="2">
    <location>
        <begin position="221"/>
        <end position="238"/>
    </location>
</feature>
<evidence type="ECO:0000256" key="1">
    <source>
        <dbReference type="SAM" id="MobiDB-lite"/>
    </source>
</evidence>
<dbReference type="EMBL" id="JAELUP010000031">
    <property type="protein sequence ID" value="MBJ6361540.1"/>
    <property type="molecule type" value="Genomic_DNA"/>
</dbReference>
<evidence type="ECO:0000256" key="2">
    <source>
        <dbReference type="SAM" id="Phobius"/>
    </source>
</evidence>
<feature type="transmembrane region" description="Helical" evidence="2">
    <location>
        <begin position="127"/>
        <end position="149"/>
    </location>
</feature>
<comment type="caution">
    <text evidence="4">The sequence shown here is derived from an EMBL/GenBank/DDBJ whole genome shotgun (WGS) entry which is preliminary data.</text>
</comment>
<protein>
    <submittedName>
        <fullName evidence="4">DUF4097 family beta strand repeat protein</fullName>
    </submittedName>
</protein>
<dbReference type="AlphaFoldDB" id="A0A934MKX1"/>
<feature type="transmembrane region" description="Helical" evidence="2">
    <location>
        <begin position="102"/>
        <end position="121"/>
    </location>
</feature>
<feature type="transmembrane region" description="Helical" evidence="2">
    <location>
        <begin position="191"/>
        <end position="209"/>
    </location>
</feature>
<feature type="transmembrane region" description="Helical" evidence="2">
    <location>
        <begin position="161"/>
        <end position="179"/>
    </location>
</feature>
<keyword evidence="5" id="KW-1185">Reference proteome</keyword>
<dbReference type="Proteomes" id="UP000640274">
    <property type="component" value="Unassembled WGS sequence"/>
</dbReference>
<evidence type="ECO:0000313" key="5">
    <source>
        <dbReference type="Proteomes" id="UP000640274"/>
    </source>
</evidence>
<feature type="transmembrane region" description="Helical" evidence="2">
    <location>
        <begin position="61"/>
        <end position="81"/>
    </location>
</feature>
<organism evidence="4 5">
    <name type="scientific">Paenibacillus roseus</name>
    <dbReference type="NCBI Taxonomy" id="2798579"/>
    <lineage>
        <taxon>Bacteria</taxon>
        <taxon>Bacillati</taxon>
        <taxon>Bacillota</taxon>
        <taxon>Bacilli</taxon>
        <taxon>Bacillales</taxon>
        <taxon>Paenibacillaceae</taxon>
        <taxon>Paenibacillus</taxon>
    </lineage>
</organism>
<feature type="region of interest" description="Disordered" evidence="1">
    <location>
        <begin position="381"/>
        <end position="404"/>
    </location>
</feature>
<accession>A0A934MKX1</accession>
<name>A0A934MKX1_9BACL</name>
<dbReference type="RefSeq" id="WP_199019092.1">
    <property type="nucleotide sequence ID" value="NZ_JAELUP010000031.1"/>
</dbReference>
<evidence type="ECO:0000313" key="4">
    <source>
        <dbReference type="EMBL" id="MBJ6361540.1"/>
    </source>
</evidence>
<proteinExistence type="predicted"/>
<feature type="transmembrane region" description="Helical" evidence="2">
    <location>
        <begin position="37"/>
        <end position="55"/>
    </location>
</feature>
<dbReference type="Pfam" id="PF13349">
    <property type="entry name" value="DUF4097"/>
    <property type="match status" value="1"/>
</dbReference>
<reference evidence="4" key="1">
    <citation type="submission" date="2020-12" db="EMBL/GenBank/DDBJ databases">
        <authorList>
            <person name="Huq M.A."/>
        </authorList>
    </citation>
    <scope>NUCLEOTIDE SEQUENCE</scope>
    <source>
        <strain evidence="4">MAHUQ-46</strain>
    </source>
</reference>
<evidence type="ECO:0000259" key="3">
    <source>
        <dbReference type="Pfam" id="PF13349"/>
    </source>
</evidence>
<gene>
    <name evidence="4" type="ORF">JFN88_09525</name>
</gene>
<dbReference type="InterPro" id="IPR025164">
    <property type="entry name" value="Toastrack_DUF4097"/>
</dbReference>
<keyword evidence="2" id="KW-0472">Membrane</keyword>